<dbReference type="EC" id="4.2.2.29" evidence="7"/>
<evidence type="ECO:0000256" key="2">
    <source>
        <dbReference type="ARBA" id="ARBA00022692"/>
    </source>
</evidence>
<organism evidence="8 9">
    <name type="scientific">Desulfurobacterium thermolithotrophum (strain DSM 11699 / BSA)</name>
    <dbReference type="NCBI Taxonomy" id="868864"/>
    <lineage>
        <taxon>Bacteria</taxon>
        <taxon>Pseudomonadati</taxon>
        <taxon>Aquificota</taxon>
        <taxon>Aquificia</taxon>
        <taxon>Desulfurobacteriales</taxon>
        <taxon>Desulfurobacteriaceae</taxon>
        <taxon>Desulfurobacterium</taxon>
    </lineage>
</organism>
<accession>F0S0U2</accession>
<keyword evidence="2 7" id="KW-0812">Transmembrane</keyword>
<dbReference type="eggNOG" id="COG1559">
    <property type="taxonomic scope" value="Bacteria"/>
</dbReference>
<evidence type="ECO:0000256" key="4">
    <source>
        <dbReference type="ARBA" id="ARBA00023136"/>
    </source>
</evidence>
<feature type="site" description="Important for catalytic activity" evidence="7">
    <location>
        <position position="223"/>
    </location>
</feature>
<dbReference type="PANTHER" id="PTHR30518">
    <property type="entry name" value="ENDOLYTIC MUREIN TRANSGLYCOSYLASE"/>
    <property type="match status" value="1"/>
</dbReference>
<gene>
    <name evidence="7" type="primary">mltG</name>
    <name evidence="8" type="ordered locus">Dester_0087</name>
</gene>
<evidence type="ECO:0000313" key="8">
    <source>
        <dbReference type="EMBL" id="ADY72746.1"/>
    </source>
</evidence>
<evidence type="ECO:0000256" key="7">
    <source>
        <dbReference type="HAMAP-Rule" id="MF_02065"/>
    </source>
</evidence>
<dbReference type="GO" id="GO:0008932">
    <property type="term" value="F:lytic endotransglycosylase activity"/>
    <property type="evidence" value="ECO:0007669"/>
    <property type="project" value="UniProtKB-UniRule"/>
</dbReference>
<feature type="transmembrane region" description="Helical" evidence="7">
    <location>
        <begin position="12"/>
        <end position="30"/>
    </location>
</feature>
<dbReference type="NCBIfam" id="TIGR00247">
    <property type="entry name" value="endolytic transglycosylase MltG"/>
    <property type="match status" value="1"/>
</dbReference>
<evidence type="ECO:0000256" key="1">
    <source>
        <dbReference type="ARBA" id="ARBA00022475"/>
    </source>
</evidence>
<dbReference type="HAMAP" id="MF_02065">
    <property type="entry name" value="MltG"/>
    <property type="match status" value="1"/>
</dbReference>
<dbReference type="CDD" id="cd08010">
    <property type="entry name" value="MltG_like"/>
    <property type="match status" value="1"/>
</dbReference>
<keyword evidence="3 7" id="KW-1133">Transmembrane helix</keyword>
<reference evidence="8 9" key="1">
    <citation type="journal article" date="2011" name="Stand. Genomic Sci.">
        <title>Complete genome sequence of the thermophilic sulfur-reducer Desulfurobacterium thermolithotrophum type strain (BSA(T)) from a deep-sea hydrothermal vent.</title>
        <authorList>
            <person name="Goker M."/>
            <person name="Daligault H."/>
            <person name="Mwirichia R."/>
            <person name="Lapidus A."/>
            <person name="Lucas S."/>
            <person name="Deshpande S."/>
            <person name="Pagani I."/>
            <person name="Tapia R."/>
            <person name="Cheng J.F."/>
            <person name="Goodwin L."/>
            <person name="Pitluck S."/>
            <person name="Liolios K."/>
            <person name="Ivanova N."/>
            <person name="Mavromatis K."/>
            <person name="Mikhailova N."/>
            <person name="Pati A."/>
            <person name="Chen A."/>
            <person name="Palaniappan K."/>
            <person name="Han C."/>
            <person name="Land M."/>
            <person name="Hauser L."/>
            <person name="Pan C."/>
            <person name="Brambilla E.M."/>
            <person name="Rohde M."/>
            <person name="Spring S."/>
            <person name="Sikorski J."/>
            <person name="Wirth R."/>
            <person name="Detter J.C."/>
            <person name="Woyke T."/>
            <person name="Bristow J."/>
            <person name="Eisen J.A."/>
            <person name="Markowitz V."/>
            <person name="Hugenholtz P."/>
            <person name="Kyrpides N.C."/>
            <person name="Klenk H.P."/>
        </authorList>
    </citation>
    <scope>NUCLEOTIDE SEQUENCE [LARGE SCALE GENOMIC DNA]</scope>
    <source>
        <strain evidence="9">DSM 11699 / BSA</strain>
    </source>
</reference>
<comment type="function">
    <text evidence="7">Functions as a peptidoglycan terminase that cleaves nascent peptidoglycan strands endolytically to terminate their elongation.</text>
</comment>
<comment type="subcellular location">
    <subcellularLocation>
        <location evidence="7">Cell membrane</location>
        <topology evidence="7">Single-pass membrane protein</topology>
    </subcellularLocation>
</comment>
<evidence type="ECO:0000256" key="3">
    <source>
        <dbReference type="ARBA" id="ARBA00022989"/>
    </source>
</evidence>
<proteinExistence type="inferred from homology"/>
<evidence type="ECO:0000256" key="5">
    <source>
        <dbReference type="ARBA" id="ARBA00023239"/>
    </source>
</evidence>
<evidence type="ECO:0000256" key="6">
    <source>
        <dbReference type="ARBA" id="ARBA00023316"/>
    </source>
</evidence>
<dbReference type="FunCoup" id="F0S0U2">
    <property type="interactions" value="225"/>
</dbReference>
<dbReference type="PANTHER" id="PTHR30518:SF2">
    <property type="entry name" value="ENDOLYTIC MUREIN TRANSGLYCOSYLASE"/>
    <property type="match status" value="1"/>
</dbReference>
<name>F0S0U2_DESTD</name>
<dbReference type="InParanoid" id="F0S0U2"/>
<dbReference type="Gene3D" id="3.30.160.60">
    <property type="entry name" value="Classic Zinc Finger"/>
    <property type="match status" value="1"/>
</dbReference>
<sequence>MRHGEVKKVKRFLVFVFIFILGVFFVFSYIRKSLNEKKQVDFSLKIERNQKIKKVLEKLKNLKVIENDKILYFWIRFNHIPIRAGCYRLKGEYSPIEIIQELTKGTPCLTKFTIPEGANIFDVDRILSEKGFCKKGEVIKLSKDRNFLNSLKLKFLEGYVFPDTYYVKESANCEEVLKIAVENFKKKVEPLFEGYNPPIIVKKGLGKVNKEKILTVASIVEKETSIPEEKPIIAGIIYNRLIKGMRLQCDPTVYYSYRLVGIEKRKLHKGDTLFPSPYNTYYTKGLPPTPICNPGLESIEAAMFPKKTSYLYFVAEDGRHLFSKSYNHHLKLIRKIYKYGEKRKEKTVRNR</sequence>
<dbReference type="Proteomes" id="UP000007102">
    <property type="component" value="Chromosome"/>
</dbReference>
<comment type="catalytic activity">
    <reaction evidence="7">
        <text>a peptidoglycan chain = a peptidoglycan chain with N-acetyl-1,6-anhydromuramyl-[peptide] at the reducing end + a peptidoglycan chain with N-acetylglucosamine at the non-reducing end.</text>
        <dbReference type="EC" id="4.2.2.29"/>
    </reaction>
</comment>
<dbReference type="GO" id="GO:0009252">
    <property type="term" value="P:peptidoglycan biosynthetic process"/>
    <property type="evidence" value="ECO:0007669"/>
    <property type="project" value="UniProtKB-UniRule"/>
</dbReference>
<dbReference type="GO" id="GO:0071555">
    <property type="term" value="P:cell wall organization"/>
    <property type="evidence" value="ECO:0007669"/>
    <property type="project" value="UniProtKB-KW"/>
</dbReference>
<comment type="similarity">
    <text evidence="7">Belongs to the transglycosylase MltG family.</text>
</comment>
<dbReference type="GO" id="GO:0005886">
    <property type="term" value="C:plasma membrane"/>
    <property type="evidence" value="ECO:0007669"/>
    <property type="project" value="UniProtKB-SubCell"/>
</dbReference>
<dbReference type="HOGENOM" id="CLU_025574_2_2_0"/>
<keyword evidence="1 7" id="KW-1003">Cell membrane</keyword>
<keyword evidence="6 7" id="KW-0961">Cell wall biogenesis/degradation</keyword>
<dbReference type="InterPro" id="IPR003770">
    <property type="entry name" value="MLTG-like"/>
</dbReference>
<dbReference type="Pfam" id="PF02618">
    <property type="entry name" value="YceG"/>
    <property type="match status" value="1"/>
</dbReference>
<evidence type="ECO:0000313" key="9">
    <source>
        <dbReference type="Proteomes" id="UP000007102"/>
    </source>
</evidence>
<reference evidence="9" key="2">
    <citation type="submission" date="2011-02" db="EMBL/GenBank/DDBJ databases">
        <title>The complete genome of Desulfurobacterium thermolithotrophum DSM 11699.</title>
        <authorList>
            <consortium name="US DOE Joint Genome Institute (JGI-PGF)"/>
            <person name="Lucas S."/>
            <person name="Copeland A."/>
            <person name="Lapidus A."/>
            <person name="Bruce D."/>
            <person name="Goodwin L."/>
            <person name="Pitluck S."/>
            <person name="Kyrpides N."/>
            <person name="Mavromatis K."/>
            <person name="Pagani I."/>
            <person name="Ivanova N."/>
            <person name="Mikhailova N."/>
            <person name="Daligault H."/>
            <person name="Detter J.C."/>
            <person name="Tapia R."/>
            <person name="Han C."/>
            <person name="Land M."/>
            <person name="Hauser L."/>
            <person name="Markowitz V."/>
            <person name="Cheng J.-F."/>
            <person name="Hugenholtz P."/>
            <person name="Woyke T."/>
            <person name="Wu D."/>
            <person name="Spring S."/>
            <person name="Brambilla E."/>
            <person name="Klenk H.-P."/>
            <person name="Eisen J.A."/>
        </authorList>
    </citation>
    <scope>NUCLEOTIDE SEQUENCE [LARGE SCALE GENOMIC DNA]</scope>
    <source>
        <strain evidence="9">DSM 11699 / BSA</strain>
    </source>
</reference>
<keyword evidence="5 7" id="KW-0456">Lyase</keyword>
<dbReference type="STRING" id="868864.Dester_0087"/>
<protein>
    <recommendedName>
        <fullName evidence="7">Endolytic murein transglycosylase</fullName>
        <ecNumber evidence="7">4.2.2.29</ecNumber>
    </recommendedName>
    <alternativeName>
        <fullName evidence="7">Peptidoglycan lytic transglycosylase</fullName>
    </alternativeName>
    <alternativeName>
        <fullName evidence="7">Peptidoglycan polymerization terminase</fullName>
    </alternativeName>
</protein>
<dbReference type="EMBL" id="CP002543">
    <property type="protein sequence ID" value="ADY72746.1"/>
    <property type="molecule type" value="Genomic_DNA"/>
</dbReference>
<dbReference type="Gene3D" id="3.30.1490.480">
    <property type="entry name" value="Endolytic murein transglycosylase"/>
    <property type="match status" value="1"/>
</dbReference>
<keyword evidence="4 7" id="KW-0472">Membrane</keyword>
<dbReference type="OrthoDB" id="9814591at2"/>
<dbReference type="AlphaFoldDB" id="F0S0U2"/>
<dbReference type="KEGG" id="dte:Dester_0087"/>
<keyword evidence="9" id="KW-1185">Reference proteome</keyword>